<dbReference type="eggNOG" id="COG2423">
    <property type="taxonomic scope" value="Bacteria"/>
</dbReference>
<dbReference type="EMBL" id="CP009048">
    <property type="protein sequence ID" value="AIL60115.1"/>
    <property type="molecule type" value="Genomic_DNA"/>
</dbReference>
<dbReference type="Pfam" id="PF02423">
    <property type="entry name" value="OCD_Mu_crystall"/>
    <property type="match status" value="1"/>
</dbReference>
<organism evidence="1 2">
    <name type="scientific">Pseudomonas alkylphenolica</name>
    <dbReference type="NCBI Taxonomy" id="237609"/>
    <lineage>
        <taxon>Bacteria</taxon>
        <taxon>Pseudomonadati</taxon>
        <taxon>Pseudomonadota</taxon>
        <taxon>Gammaproteobacteria</taxon>
        <taxon>Pseudomonadales</taxon>
        <taxon>Pseudomonadaceae</taxon>
        <taxon>Pseudomonas</taxon>
    </lineage>
</organism>
<dbReference type="InterPro" id="IPR036291">
    <property type="entry name" value="NAD(P)-bd_dom_sf"/>
</dbReference>
<dbReference type="InterPro" id="IPR023401">
    <property type="entry name" value="ODC_N"/>
</dbReference>
<proteinExistence type="predicted"/>
<reference evidence="1 2" key="1">
    <citation type="submission" date="2014-07" db="EMBL/GenBank/DDBJ databases">
        <authorList>
            <person name="Lee K."/>
            <person name="Lim J.Y."/>
            <person name="Hwang I."/>
        </authorList>
    </citation>
    <scope>NUCLEOTIDE SEQUENCE [LARGE SCALE GENOMIC DNA]</scope>
    <source>
        <strain evidence="1 2">KL28</strain>
    </source>
</reference>
<dbReference type="PIRSF" id="PIRSF001439">
    <property type="entry name" value="CryM"/>
    <property type="match status" value="1"/>
</dbReference>
<dbReference type="RefSeq" id="WP_038607132.1">
    <property type="nucleotide sequence ID" value="NZ_CP009048.1"/>
</dbReference>
<dbReference type="InterPro" id="IPR003462">
    <property type="entry name" value="ODC_Mu_crystall"/>
</dbReference>
<dbReference type="GO" id="GO:0005737">
    <property type="term" value="C:cytoplasm"/>
    <property type="evidence" value="ECO:0007669"/>
    <property type="project" value="TreeGrafter"/>
</dbReference>
<evidence type="ECO:0000313" key="1">
    <source>
        <dbReference type="EMBL" id="AIL60115.1"/>
    </source>
</evidence>
<dbReference type="AlphaFoldDB" id="A0A077F750"/>
<dbReference type="Gene3D" id="3.40.50.720">
    <property type="entry name" value="NAD(P)-binding Rossmann-like Domain"/>
    <property type="match status" value="1"/>
</dbReference>
<dbReference type="PANTHER" id="PTHR13812:SF19">
    <property type="entry name" value="KETIMINE REDUCTASE MU-CRYSTALLIN"/>
    <property type="match status" value="1"/>
</dbReference>
<dbReference type="Proteomes" id="UP000028931">
    <property type="component" value="Chromosome"/>
</dbReference>
<evidence type="ECO:0000313" key="2">
    <source>
        <dbReference type="Proteomes" id="UP000028931"/>
    </source>
</evidence>
<dbReference type="OrthoDB" id="7010472at2"/>
<dbReference type="HOGENOM" id="CLU_042088_2_1_6"/>
<protein>
    <submittedName>
        <fullName evidence="1">Ornithine cyclodeaminase/mu-crystallin</fullName>
    </submittedName>
</protein>
<dbReference type="KEGG" id="palk:PSAKL28_08840"/>
<sequence>MSTPLVIDQQLARQLLTQVDVPQILRSLFRDLAAGQAVQPPQQLVEFPAGQGDFINYGGVLAQERVYGVKTSPYIVREQGPLVTAWTLLMSMDSGQPLLLCDAGELTTARTAATTAVAVDALAAASARRLTVIGSGPIARTHLHYVRGLREWQDIRLFSPSLAGQSAEQRQALLDLDPRLTLSDSLDQALEDADVIMLCTSSASPVIDPATLSKPALITSISTNAVRAHEVPPASLGAMDVYCDYRVTTPGSAGEMRIAAEQHGWQPEAIVGDLAQLLSNQAPAPTYQRHAFFRSIGLGLEDIALANALYRLQRAD</sequence>
<dbReference type="SUPFAM" id="SSF51735">
    <property type="entry name" value="NAD(P)-binding Rossmann-fold domains"/>
    <property type="match status" value="1"/>
</dbReference>
<dbReference type="Gene3D" id="3.30.1780.10">
    <property type="entry name" value="ornithine cyclodeaminase, domain 1"/>
    <property type="match status" value="1"/>
</dbReference>
<dbReference type="PANTHER" id="PTHR13812">
    <property type="entry name" value="KETIMINE REDUCTASE MU-CRYSTALLIN"/>
    <property type="match status" value="1"/>
</dbReference>
<name>A0A077F750_9PSED</name>
<accession>A0A077F750</accession>
<gene>
    <name evidence="1" type="ORF">PSAKL28_08840</name>
</gene>